<evidence type="ECO:0000313" key="2">
    <source>
        <dbReference type="Proteomes" id="UP001178507"/>
    </source>
</evidence>
<dbReference type="Proteomes" id="UP001178507">
    <property type="component" value="Unassembled WGS sequence"/>
</dbReference>
<reference evidence="1" key="1">
    <citation type="submission" date="2023-08" db="EMBL/GenBank/DDBJ databases">
        <authorList>
            <person name="Chen Y."/>
            <person name="Shah S."/>
            <person name="Dougan E. K."/>
            <person name="Thang M."/>
            <person name="Chan C."/>
        </authorList>
    </citation>
    <scope>NUCLEOTIDE SEQUENCE</scope>
</reference>
<name>A0AA36J1C6_9DINO</name>
<protein>
    <submittedName>
        <fullName evidence="1">Uncharacterized protein</fullName>
    </submittedName>
</protein>
<dbReference type="EMBL" id="CAUJNA010003242">
    <property type="protein sequence ID" value="CAJ1396733.1"/>
    <property type="molecule type" value="Genomic_DNA"/>
</dbReference>
<sequence length="73" mass="7889">MPAWGLTPESAQRLRALLAALRSTPGFREAVLRRCGGCALEAAALAAEDPQSWADEDLKAKRAEWRRAGLARG</sequence>
<comment type="caution">
    <text evidence="1">The sequence shown here is derived from an EMBL/GenBank/DDBJ whole genome shotgun (WGS) entry which is preliminary data.</text>
</comment>
<evidence type="ECO:0000313" key="1">
    <source>
        <dbReference type="EMBL" id="CAJ1396733.1"/>
    </source>
</evidence>
<organism evidence="1 2">
    <name type="scientific">Effrenium voratum</name>
    <dbReference type="NCBI Taxonomy" id="2562239"/>
    <lineage>
        <taxon>Eukaryota</taxon>
        <taxon>Sar</taxon>
        <taxon>Alveolata</taxon>
        <taxon>Dinophyceae</taxon>
        <taxon>Suessiales</taxon>
        <taxon>Symbiodiniaceae</taxon>
        <taxon>Effrenium</taxon>
    </lineage>
</organism>
<dbReference type="AlphaFoldDB" id="A0AA36J1C6"/>
<accession>A0AA36J1C6</accession>
<proteinExistence type="predicted"/>
<keyword evidence="2" id="KW-1185">Reference proteome</keyword>
<gene>
    <name evidence="1" type="ORF">EVOR1521_LOCUS20905</name>
</gene>